<dbReference type="SUPFAM" id="SSF49785">
    <property type="entry name" value="Galactose-binding domain-like"/>
    <property type="match status" value="1"/>
</dbReference>
<sequence length="232" mass="25521">MAEETPCNVRVCPTWGTWGNWSECTASCGVGWTGRQRVCLNGRAGDTGCDDGGVQEKESCNEWDCPSSCPAVPMQLINAPGALFSASSELEGFEAYRSIMNTDFAWCPKASDNAKWIQIDLRIAYSVAGISVQGYLNESTGQPFWVSRFQVLYENSKGKFKPLLDNTGGARTFIGPVGPIEIATRHWEPVESQSWRVKVLSVEPRRKGCLRMELLSCQGNPTFGLQYEGSSL</sequence>
<dbReference type="PROSITE" id="PS50092">
    <property type="entry name" value="TSP1"/>
    <property type="match status" value="1"/>
</dbReference>
<dbReference type="InterPro" id="IPR036383">
    <property type="entry name" value="TSP1_rpt_sf"/>
</dbReference>
<evidence type="ECO:0000313" key="3">
    <source>
        <dbReference type="Proteomes" id="UP001642483"/>
    </source>
</evidence>
<dbReference type="PROSITE" id="PS01285">
    <property type="entry name" value="FA58C_1"/>
    <property type="match status" value="1"/>
</dbReference>
<keyword evidence="3" id="KW-1185">Reference proteome</keyword>
<reference evidence="2 3" key="1">
    <citation type="submission" date="2024-02" db="EMBL/GenBank/DDBJ databases">
        <authorList>
            <person name="Daric V."/>
            <person name="Darras S."/>
        </authorList>
    </citation>
    <scope>NUCLEOTIDE SEQUENCE [LARGE SCALE GENOMIC DNA]</scope>
</reference>
<dbReference type="SUPFAM" id="SSF82895">
    <property type="entry name" value="TSP-1 type 1 repeat"/>
    <property type="match status" value="1"/>
</dbReference>
<dbReference type="PROSITE" id="PS50022">
    <property type="entry name" value="FA58C_3"/>
    <property type="match status" value="1"/>
</dbReference>
<gene>
    <name evidence="2" type="ORF">CVLEPA_LOCUS28054</name>
</gene>
<dbReference type="InterPro" id="IPR000884">
    <property type="entry name" value="TSP1_rpt"/>
</dbReference>
<dbReference type="PANTHER" id="PTHR24543:SF325">
    <property type="entry name" value="F5_8 TYPE C DOMAIN-CONTAINING PROTEIN"/>
    <property type="match status" value="1"/>
</dbReference>
<dbReference type="EMBL" id="CAWYQH010000141">
    <property type="protein sequence ID" value="CAK8694708.1"/>
    <property type="molecule type" value="Genomic_DNA"/>
</dbReference>
<accession>A0ABP0GTR5</accession>
<evidence type="ECO:0000313" key="2">
    <source>
        <dbReference type="EMBL" id="CAK8694708.1"/>
    </source>
</evidence>
<dbReference type="Gene3D" id="2.20.100.10">
    <property type="entry name" value="Thrombospondin type-1 (TSP1) repeat"/>
    <property type="match status" value="1"/>
</dbReference>
<dbReference type="PANTHER" id="PTHR24543">
    <property type="entry name" value="MULTICOPPER OXIDASE-RELATED"/>
    <property type="match status" value="1"/>
</dbReference>
<dbReference type="InterPro" id="IPR000421">
    <property type="entry name" value="FA58C"/>
</dbReference>
<evidence type="ECO:0000259" key="1">
    <source>
        <dbReference type="PROSITE" id="PS50022"/>
    </source>
</evidence>
<protein>
    <recommendedName>
        <fullName evidence="1">F5/8 type C domain-containing protein</fullName>
    </recommendedName>
</protein>
<dbReference type="Pfam" id="PF00754">
    <property type="entry name" value="F5_F8_type_C"/>
    <property type="match status" value="1"/>
</dbReference>
<dbReference type="SMART" id="SM00209">
    <property type="entry name" value="TSP1"/>
    <property type="match status" value="1"/>
</dbReference>
<dbReference type="Proteomes" id="UP001642483">
    <property type="component" value="Unassembled WGS sequence"/>
</dbReference>
<dbReference type="Gene3D" id="2.60.120.260">
    <property type="entry name" value="Galactose-binding domain-like"/>
    <property type="match status" value="1"/>
</dbReference>
<dbReference type="InterPro" id="IPR008979">
    <property type="entry name" value="Galactose-bd-like_sf"/>
</dbReference>
<proteinExistence type="predicted"/>
<comment type="caution">
    <text evidence="2">The sequence shown here is derived from an EMBL/GenBank/DDBJ whole genome shotgun (WGS) entry which is preliminary data.</text>
</comment>
<name>A0ABP0GTR5_CLALP</name>
<feature type="domain" description="F5/8 type C" evidence="1">
    <location>
        <begin position="69"/>
        <end position="217"/>
    </location>
</feature>
<organism evidence="2 3">
    <name type="scientific">Clavelina lepadiformis</name>
    <name type="common">Light-bulb sea squirt</name>
    <name type="synonym">Ascidia lepadiformis</name>
    <dbReference type="NCBI Taxonomy" id="159417"/>
    <lineage>
        <taxon>Eukaryota</taxon>
        <taxon>Metazoa</taxon>
        <taxon>Chordata</taxon>
        <taxon>Tunicata</taxon>
        <taxon>Ascidiacea</taxon>
        <taxon>Aplousobranchia</taxon>
        <taxon>Clavelinidae</taxon>
        <taxon>Clavelina</taxon>
    </lineage>
</organism>